<dbReference type="EnsemblBacteria" id="ADF65033">
    <property type="protein sequence ID" value="ADF65033"/>
    <property type="gene ID" value="ECL_B071"/>
</dbReference>
<dbReference type="OrthoDB" id="9788211at2"/>
<dbReference type="Proteomes" id="UP000002363">
    <property type="component" value="Plasmid pECL_B"/>
</dbReference>
<proteinExistence type="predicted"/>
<dbReference type="Pfam" id="PF06834">
    <property type="entry name" value="TraU"/>
    <property type="match status" value="1"/>
</dbReference>
<accession>A0A0H3CV33</accession>
<dbReference type="PATRIC" id="fig|716541.4.peg.265"/>
<protein>
    <submittedName>
        <fullName evidence="2">TraU family protein</fullName>
    </submittedName>
</protein>
<keyword evidence="1" id="KW-0732">Signal</keyword>
<keyword evidence="2" id="KW-0614">Plasmid</keyword>
<evidence type="ECO:0000313" key="3">
    <source>
        <dbReference type="Proteomes" id="UP000002363"/>
    </source>
</evidence>
<keyword evidence="3" id="KW-1185">Reference proteome</keyword>
<feature type="chain" id="PRO_5002606626" evidence="1">
    <location>
        <begin position="20"/>
        <end position="532"/>
    </location>
</feature>
<dbReference type="InterPro" id="IPR009649">
    <property type="entry name" value="TraU"/>
</dbReference>
<dbReference type="RefSeq" id="WP_013087341.1">
    <property type="nucleotide sequence ID" value="NC_014108.1"/>
</dbReference>
<organism evidence="2 3">
    <name type="scientific">Enterobacter cloacae subsp. cloacae (strain ATCC 13047 / DSM 30054 / NBRC 13535 / NCTC 10005 / WDCM 00083 / NCDC 279-56)</name>
    <dbReference type="NCBI Taxonomy" id="716541"/>
    <lineage>
        <taxon>Bacteria</taxon>
        <taxon>Pseudomonadati</taxon>
        <taxon>Pseudomonadota</taxon>
        <taxon>Gammaproteobacteria</taxon>
        <taxon>Enterobacterales</taxon>
        <taxon>Enterobacteriaceae</taxon>
        <taxon>Enterobacter</taxon>
        <taxon>Enterobacter cloacae complex</taxon>
    </lineage>
</organism>
<geneLocation type="plasmid" evidence="2 3">
    <name>pECL_B</name>
</geneLocation>
<dbReference type="EMBL" id="CP001920">
    <property type="protein sequence ID" value="ADF65033.1"/>
    <property type="molecule type" value="Genomic_DNA"/>
</dbReference>
<reference evidence="2 3" key="1">
    <citation type="journal article" date="2010" name="J. Bacteriol.">
        <title>Complete genome sequence of Enterobacter cloacae subsp. cloacae type strain ATCC 13047.</title>
        <authorList>
            <person name="Ren Y."/>
            <person name="Ren Y."/>
            <person name="Zhou Z."/>
            <person name="Guo X."/>
            <person name="Li Y."/>
            <person name="Feng L."/>
            <person name="Wang L."/>
        </authorList>
    </citation>
    <scope>NUCLEOTIDE SEQUENCE [LARGE SCALE GENOMIC DNA]</scope>
    <source>
        <strain evidence="3">ATCC 13047 / DSM 30054 / NBRC 13535 / NCTC 10005 / WDCM 00083 / NCDC 279-56</strain>
        <plasmid evidence="2">pECL_B</plasmid>
    </source>
</reference>
<dbReference type="KEGG" id="enc:ECL_B071"/>
<gene>
    <name evidence="2" type="ordered locus">ECL_B071</name>
</gene>
<dbReference type="HOGENOM" id="CLU_516731_0_0_6"/>
<feature type="signal peptide" evidence="1">
    <location>
        <begin position="1"/>
        <end position="19"/>
    </location>
</feature>
<dbReference type="AlphaFoldDB" id="A0A0H3CV33"/>
<evidence type="ECO:0000313" key="2">
    <source>
        <dbReference type="EMBL" id="ADF65033.1"/>
    </source>
</evidence>
<name>A0A0H3CV33_ENTCC</name>
<evidence type="ECO:0000256" key="1">
    <source>
        <dbReference type="SAM" id="SignalP"/>
    </source>
</evidence>
<sequence>MQKIMTLLISATLSFAASAATVGNTIGQIYDIAEPDALSEIESRVRSVDWSKEMNKNRESWHAFRGVPLPVAKETRTRTYVPFYTSLIDVPDKEGRILYPKGYTFNPLQHVHLPQRIVVISPGQEEWLKSHVQDTDMVLYTHGDVITKGESLGRPAFILDPTLQQRLDVKVTPSIVQQEGAHLVINEFAWNPEKKTSTALLKLMSDDMLSATSDVLSTAFNALIPAARAECKTSFLNPVTDIGWSCIFPMRIAGVQIVGGEENASHSDSPVCVCKGGAVPTIGLKTSFWEPKRIIDTVSDPYCMMPLGTTLTTPKPGTLAGGLNENSTSKRAFQQAHYYIFPAWKILNMFYDIPCLDDEGYDVAMMTEILPQWNNDILSLIINPEALLFANPISTITCSADAAAASFGMPLNALFWCMGSWGNAYPLSGSITSTDYVEANAGIAARTIYMMGRLGLLWNTSDDGCYRELAPIWRKDRFKLQMMRPARSTTCLPIGREGLLWTGGKHDPRKDNFMWMMFEKKDCCVRYSGSVM</sequence>